<dbReference type="AlphaFoldDB" id="A0A8X8B814"/>
<dbReference type="GO" id="GO:0005524">
    <property type="term" value="F:ATP binding"/>
    <property type="evidence" value="ECO:0007669"/>
    <property type="project" value="InterPro"/>
</dbReference>
<accession>A0A8X8B814</accession>
<dbReference type="InterPro" id="IPR001245">
    <property type="entry name" value="Ser-Thr/Tyr_kinase_cat_dom"/>
</dbReference>
<keyword evidence="3" id="KW-1185">Reference proteome</keyword>
<dbReference type="Gene3D" id="1.10.510.10">
    <property type="entry name" value="Transferase(Phosphotransferase) domain 1"/>
    <property type="match status" value="1"/>
</dbReference>
<feature type="domain" description="Protein kinase" evidence="1">
    <location>
        <begin position="10"/>
        <end position="107"/>
    </location>
</feature>
<name>A0A8X8B814_BRACI</name>
<comment type="caution">
    <text evidence="2">The sequence shown here is derived from an EMBL/GenBank/DDBJ whole genome shotgun (WGS) entry which is preliminary data.</text>
</comment>
<evidence type="ECO:0000313" key="3">
    <source>
        <dbReference type="Proteomes" id="UP000886595"/>
    </source>
</evidence>
<organism evidence="2 3">
    <name type="scientific">Brassica carinata</name>
    <name type="common">Ethiopian mustard</name>
    <name type="synonym">Abyssinian cabbage</name>
    <dbReference type="NCBI Taxonomy" id="52824"/>
    <lineage>
        <taxon>Eukaryota</taxon>
        <taxon>Viridiplantae</taxon>
        <taxon>Streptophyta</taxon>
        <taxon>Embryophyta</taxon>
        <taxon>Tracheophyta</taxon>
        <taxon>Spermatophyta</taxon>
        <taxon>Magnoliopsida</taxon>
        <taxon>eudicotyledons</taxon>
        <taxon>Gunneridae</taxon>
        <taxon>Pentapetalae</taxon>
        <taxon>rosids</taxon>
        <taxon>malvids</taxon>
        <taxon>Brassicales</taxon>
        <taxon>Brassicaceae</taxon>
        <taxon>Brassiceae</taxon>
        <taxon>Brassica</taxon>
    </lineage>
</organism>
<dbReference type="PANTHER" id="PTHR48008">
    <property type="entry name" value="LEUCINE-RICH REPEAT RECEPTOR-LIKE PROTEIN KINASE IMK3-RELATED"/>
    <property type="match status" value="1"/>
</dbReference>
<dbReference type="EMBL" id="JAAMPC010000002">
    <property type="protein sequence ID" value="KAG2324878.1"/>
    <property type="molecule type" value="Genomic_DNA"/>
</dbReference>
<dbReference type="Proteomes" id="UP000886595">
    <property type="component" value="Unassembled WGS sequence"/>
</dbReference>
<proteinExistence type="predicted"/>
<dbReference type="InterPro" id="IPR000719">
    <property type="entry name" value="Prot_kinase_dom"/>
</dbReference>
<reference evidence="2 3" key="1">
    <citation type="submission" date="2020-02" db="EMBL/GenBank/DDBJ databases">
        <authorList>
            <person name="Ma Q."/>
            <person name="Huang Y."/>
            <person name="Song X."/>
            <person name="Pei D."/>
        </authorList>
    </citation>
    <scope>NUCLEOTIDE SEQUENCE [LARGE SCALE GENOMIC DNA]</scope>
    <source>
        <strain evidence="2">Sxm20200214</strain>
        <tissue evidence="2">Leaf</tissue>
    </source>
</reference>
<dbReference type="GO" id="GO:0004672">
    <property type="term" value="F:protein kinase activity"/>
    <property type="evidence" value="ECO:0007669"/>
    <property type="project" value="InterPro"/>
</dbReference>
<evidence type="ECO:0000313" key="2">
    <source>
        <dbReference type="EMBL" id="KAG2324878.1"/>
    </source>
</evidence>
<dbReference type="InterPro" id="IPR052451">
    <property type="entry name" value="Ser/Thr_kinase-like"/>
</dbReference>
<dbReference type="PANTHER" id="PTHR48008:SF6">
    <property type="entry name" value="LEUCINE-RICH REPEAT RECEPTOR-LIKE PROTEIN KINASE IMK3-RELATED"/>
    <property type="match status" value="1"/>
</dbReference>
<gene>
    <name evidence="2" type="ORF">Bca52824_007606</name>
</gene>
<evidence type="ECO:0000259" key="1">
    <source>
        <dbReference type="PROSITE" id="PS50011"/>
    </source>
</evidence>
<dbReference type="OrthoDB" id="913540at2759"/>
<dbReference type="InterPro" id="IPR011009">
    <property type="entry name" value="Kinase-like_dom_sf"/>
</dbReference>
<dbReference type="Pfam" id="PF07714">
    <property type="entry name" value="PK_Tyr_Ser-Thr"/>
    <property type="match status" value="1"/>
</dbReference>
<dbReference type="PROSITE" id="PS50011">
    <property type="entry name" value="PROTEIN_KINASE_DOM"/>
    <property type="match status" value="1"/>
</dbReference>
<sequence length="107" mass="12154">MTLTADDLLCATTEIMGKSTYGTAYKATLEDGSQVAVKRLRDKITKSQKELTRLMYWGRMRHPNLLALRAYYLGPKGEKLVVFDYMPRGSLATFLHGNIFVTNVLMF</sequence>
<protein>
    <recommendedName>
        <fullName evidence="1">Protein kinase domain-containing protein</fullName>
    </recommendedName>
</protein>
<dbReference type="SUPFAM" id="SSF56112">
    <property type="entry name" value="Protein kinase-like (PK-like)"/>
    <property type="match status" value="1"/>
</dbReference>